<dbReference type="HOGENOM" id="CLU_3062316_0_0_9"/>
<dbReference type="STRING" id="545696.HOLDEFILI_01056"/>
<comment type="caution">
    <text evidence="1">The sequence shown here is derived from an EMBL/GenBank/DDBJ whole genome shotgun (WGS) entry which is preliminary data.</text>
</comment>
<proteinExistence type="predicted"/>
<gene>
    <name evidence="1" type="ORF">HOLDEFILI_01056</name>
</gene>
<accession>B9Y5H4</accession>
<name>B9Y5H4_9FIRM</name>
<dbReference type="Proteomes" id="UP000005950">
    <property type="component" value="Unassembled WGS sequence"/>
</dbReference>
<evidence type="ECO:0000313" key="1">
    <source>
        <dbReference type="EMBL" id="EEF68770.1"/>
    </source>
</evidence>
<dbReference type="EMBL" id="ACCF01000059">
    <property type="protein sequence ID" value="EEF68770.1"/>
    <property type="molecule type" value="Genomic_DNA"/>
</dbReference>
<sequence>MLEKDLYSQNDIHTIKIEYNPPAVPKTLVFDSRTFLQAYKTEESRGEIDFLTE</sequence>
<reference evidence="1 2" key="1">
    <citation type="submission" date="2008-12" db="EMBL/GenBank/DDBJ databases">
        <authorList>
            <person name="Fulton L."/>
            <person name="Clifton S."/>
            <person name="Fulton B."/>
            <person name="Xu J."/>
            <person name="Minx P."/>
            <person name="Pepin K.H."/>
            <person name="Johnson M."/>
            <person name="Bhonagiri V."/>
            <person name="Nash W.E."/>
            <person name="Mardis E.R."/>
            <person name="Wilson R.K."/>
        </authorList>
    </citation>
    <scope>NUCLEOTIDE SEQUENCE [LARGE SCALE GENOMIC DNA]</scope>
    <source>
        <strain evidence="1 2">DSM 12042</strain>
    </source>
</reference>
<dbReference type="AlphaFoldDB" id="B9Y5H4"/>
<reference evidence="1 2" key="2">
    <citation type="submission" date="2009-02" db="EMBL/GenBank/DDBJ databases">
        <title>Draft genome sequence of Holdemania filiformis DSM 12042.</title>
        <authorList>
            <person name="Sudarsanam P."/>
            <person name="Ley R."/>
            <person name="Guruge J."/>
            <person name="Turnbaugh P.J."/>
            <person name="Mahowald M."/>
            <person name="Liep D."/>
            <person name="Gordon J."/>
        </authorList>
    </citation>
    <scope>NUCLEOTIDE SEQUENCE [LARGE SCALE GENOMIC DNA]</scope>
    <source>
        <strain evidence="1 2">DSM 12042</strain>
    </source>
</reference>
<protein>
    <submittedName>
        <fullName evidence="1">Uncharacterized protein</fullName>
    </submittedName>
</protein>
<evidence type="ECO:0000313" key="2">
    <source>
        <dbReference type="Proteomes" id="UP000005950"/>
    </source>
</evidence>
<organism evidence="1 2">
    <name type="scientific">Holdemania filiformis DSM 12042</name>
    <dbReference type="NCBI Taxonomy" id="545696"/>
    <lineage>
        <taxon>Bacteria</taxon>
        <taxon>Bacillati</taxon>
        <taxon>Bacillota</taxon>
        <taxon>Erysipelotrichia</taxon>
        <taxon>Erysipelotrichales</taxon>
        <taxon>Erysipelotrichaceae</taxon>
        <taxon>Holdemania</taxon>
    </lineage>
</organism>